<reference evidence="1 2" key="1">
    <citation type="journal article" date="2018" name="Sci. Rep.">
        <title>Comparative analysis of the Pocillopora damicornis genome highlights role of immune system in coral evolution.</title>
        <authorList>
            <person name="Cunning R."/>
            <person name="Bay R.A."/>
            <person name="Gillette P."/>
            <person name="Baker A.C."/>
            <person name="Traylor-Knowles N."/>
        </authorList>
    </citation>
    <scope>NUCLEOTIDE SEQUENCE [LARGE SCALE GENOMIC DNA]</scope>
    <source>
        <strain evidence="1">RSMAS</strain>
        <tissue evidence="1">Whole animal</tissue>
    </source>
</reference>
<accession>A0A3M6TM20</accession>
<name>A0A3M6TM20_POCDA</name>
<gene>
    <name evidence="1" type="ORF">pdam_00010883</name>
</gene>
<proteinExistence type="predicted"/>
<dbReference type="AlphaFoldDB" id="A0A3M6TM20"/>
<keyword evidence="2" id="KW-1185">Reference proteome</keyword>
<comment type="caution">
    <text evidence="1">The sequence shown here is derived from an EMBL/GenBank/DDBJ whole genome shotgun (WGS) entry which is preliminary data.</text>
</comment>
<protein>
    <submittedName>
        <fullName evidence="1">Uncharacterized protein</fullName>
    </submittedName>
</protein>
<sequence length="145" mass="16334">MSLCCFIYNSKQGISSTNDLIQSYLMQTELPTILNVLETDYELEYSEIYTGTVHQETNRIFESLLSQNCTNFVLTVGVIGVSIYCNADMGFKTFNSHARGHPRVIGIQTLKLLLKTMEKDYENTCLNGCILSSDLLQTVDVVELN</sequence>
<dbReference type="EMBL" id="RCHS01003365">
    <property type="protein sequence ID" value="RMX42465.1"/>
    <property type="molecule type" value="Genomic_DNA"/>
</dbReference>
<dbReference type="Proteomes" id="UP000275408">
    <property type="component" value="Unassembled WGS sequence"/>
</dbReference>
<organism evidence="1 2">
    <name type="scientific">Pocillopora damicornis</name>
    <name type="common">Cauliflower coral</name>
    <name type="synonym">Millepora damicornis</name>
    <dbReference type="NCBI Taxonomy" id="46731"/>
    <lineage>
        <taxon>Eukaryota</taxon>
        <taxon>Metazoa</taxon>
        <taxon>Cnidaria</taxon>
        <taxon>Anthozoa</taxon>
        <taxon>Hexacorallia</taxon>
        <taxon>Scleractinia</taxon>
        <taxon>Astrocoeniina</taxon>
        <taxon>Pocilloporidae</taxon>
        <taxon>Pocillopora</taxon>
    </lineage>
</organism>
<evidence type="ECO:0000313" key="1">
    <source>
        <dbReference type="EMBL" id="RMX42465.1"/>
    </source>
</evidence>
<dbReference type="Gene3D" id="3.90.70.120">
    <property type="match status" value="1"/>
</dbReference>
<evidence type="ECO:0000313" key="2">
    <source>
        <dbReference type="Proteomes" id="UP000275408"/>
    </source>
</evidence>